<dbReference type="InterPro" id="IPR036397">
    <property type="entry name" value="RNaseH_sf"/>
</dbReference>
<dbReference type="Gene3D" id="3.30.420.10">
    <property type="entry name" value="Ribonuclease H-like superfamily/Ribonuclease H"/>
    <property type="match status" value="1"/>
</dbReference>
<reference evidence="5" key="1">
    <citation type="submission" date="2024-07" db="EMBL/GenBank/DDBJ databases">
        <authorList>
            <person name="Biller S.J."/>
        </authorList>
    </citation>
    <scope>NUCLEOTIDE SEQUENCE</scope>
    <source>
        <strain evidence="5">WC2420</strain>
    </source>
</reference>
<dbReference type="InterPro" id="IPR013520">
    <property type="entry name" value="Ribonucl_H"/>
</dbReference>
<dbReference type="CDD" id="cd06127">
    <property type="entry name" value="DEDDh"/>
    <property type="match status" value="1"/>
</dbReference>
<protein>
    <submittedName>
        <fullName evidence="5">Exonuclease domain-containing protein</fullName>
    </submittedName>
</protein>
<dbReference type="RefSeq" id="WP_271311553.1">
    <property type="nucleotide sequence ID" value="NZ_CP165628.1"/>
</dbReference>
<accession>A0AB39VXC7</accession>
<dbReference type="SMART" id="SM00479">
    <property type="entry name" value="EXOIII"/>
    <property type="match status" value="1"/>
</dbReference>
<dbReference type="AlphaFoldDB" id="A0AB39VXC7"/>
<sequence>MMLIPSPEIYISVDIETTGPIPGVYDLISIGACVVGKPEDNFSCLVKPQGGLVEDEALAVTGLNIDYLNENGRNIILAMELFSNWLERNEFKQKNLVFVGFNAAFDWSFINYAFIKYIGRNPFGFTALDIKSYYMGRFRTLWHETKSSRIDVKLKTKNMKTHDALQDAIYQSEIFSIISKK</sequence>
<dbReference type="PANTHER" id="PTHR30231:SF4">
    <property type="entry name" value="PROTEIN NEN2"/>
    <property type="match status" value="1"/>
</dbReference>
<dbReference type="GO" id="GO:0006259">
    <property type="term" value="P:DNA metabolic process"/>
    <property type="evidence" value="ECO:0007669"/>
    <property type="project" value="UniProtKB-ARBA"/>
</dbReference>
<dbReference type="SUPFAM" id="SSF53098">
    <property type="entry name" value="Ribonuclease H-like"/>
    <property type="match status" value="1"/>
</dbReference>
<dbReference type="PANTHER" id="PTHR30231">
    <property type="entry name" value="DNA POLYMERASE III SUBUNIT EPSILON"/>
    <property type="match status" value="1"/>
</dbReference>
<dbReference type="GO" id="GO:0008408">
    <property type="term" value="F:3'-5' exonuclease activity"/>
    <property type="evidence" value="ECO:0007669"/>
    <property type="project" value="TreeGrafter"/>
</dbReference>
<evidence type="ECO:0000259" key="4">
    <source>
        <dbReference type="SMART" id="SM00479"/>
    </source>
</evidence>
<evidence type="ECO:0000256" key="3">
    <source>
        <dbReference type="ARBA" id="ARBA00022839"/>
    </source>
</evidence>
<dbReference type="GO" id="GO:0003676">
    <property type="term" value="F:nucleic acid binding"/>
    <property type="evidence" value="ECO:0007669"/>
    <property type="project" value="InterPro"/>
</dbReference>
<evidence type="ECO:0000256" key="2">
    <source>
        <dbReference type="ARBA" id="ARBA00022801"/>
    </source>
</evidence>
<gene>
    <name evidence="5" type="ORF">AB3G37_08310</name>
</gene>
<proteinExistence type="predicted"/>
<evidence type="ECO:0000256" key="1">
    <source>
        <dbReference type="ARBA" id="ARBA00022722"/>
    </source>
</evidence>
<organism evidence="5">
    <name type="scientific">Rouxiella sp. WC2420</name>
    <dbReference type="NCBI Taxonomy" id="3234145"/>
    <lineage>
        <taxon>Bacteria</taxon>
        <taxon>Pseudomonadati</taxon>
        <taxon>Pseudomonadota</taxon>
        <taxon>Gammaproteobacteria</taxon>
        <taxon>Enterobacterales</taxon>
        <taxon>Yersiniaceae</taxon>
        <taxon>Rouxiella</taxon>
    </lineage>
</organism>
<evidence type="ECO:0000313" key="5">
    <source>
        <dbReference type="EMBL" id="XDU74061.1"/>
    </source>
</evidence>
<name>A0AB39VXC7_9GAMM</name>
<dbReference type="InterPro" id="IPR012337">
    <property type="entry name" value="RNaseH-like_sf"/>
</dbReference>
<dbReference type="Pfam" id="PF00929">
    <property type="entry name" value="RNase_T"/>
    <property type="match status" value="1"/>
</dbReference>
<feature type="domain" description="Exonuclease" evidence="4">
    <location>
        <begin position="9"/>
        <end position="181"/>
    </location>
</feature>
<keyword evidence="1" id="KW-0540">Nuclease</keyword>
<keyword evidence="3 5" id="KW-0269">Exonuclease</keyword>
<dbReference type="EMBL" id="CP165628">
    <property type="protein sequence ID" value="XDU74061.1"/>
    <property type="molecule type" value="Genomic_DNA"/>
</dbReference>
<keyword evidence="2" id="KW-0378">Hydrolase</keyword>